<reference evidence="1" key="2">
    <citation type="journal article" date="2021" name="PeerJ">
        <title>Extensive microbial diversity within the chicken gut microbiome revealed by metagenomics and culture.</title>
        <authorList>
            <person name="Gilroy R."/>
            <person name="Ravi A."/>
            <person name="Getino M."/>
            <person name="Pursley I."/>
            <person name="Horton D.L."/>
            <person name="Alikhan N.F."/>
            <person name="Baker D."/>
            <person name="Gharbi K."/>
            <person name="Hall N."/>
            <person name="Watson M."/>
            <person name="Adriaenssens E.M."/>
            <person name="Foster-Nyarko E."/>
            <person name="Jarju S."/>
            <person name="Secka A."/>
            <person name="Antonio M."/>
            <person name="Oren A."/>
            <person name="Chaudhuri R.R."/>
            <person name="La Ragione R."/>
            <person name="Hildebrand F."/>
            <person name="Pallen M.J."/>
        </authorList>
    </citation>
    <scope>NUCLEOTIDE SEQUENCE</scope>
    <source>
        <strain evidence="1">C6-149</strain>
    </source>
</reference>
<name>A0A9D9E8M1_9LACO</name>
<evidence type="ECO:0000313" key="1">
    <source>
        <dbReference type="EMBL" id="MBO8440979.1"/>
    </source>
</evidence>
<evidence type="ECO:0000313" key="2">
    <source>
        <dbReference type="Proteomes" id="UP000823614"/>
    </source>
</evidence>
<dbReference type="Proteomes" id="UP000823614">
    <property type="component" value="Unassembled WGS sequence"/>
</dbReference>
<protein>
    <submittedName>
        <fullName evidence="1">Uncharacterized protein</fullName>
    </submittedName>
</protein>
<reference evidence="1" key="1">
    <citation type="submission" date="2020-10" db="EMBL/GenBank/DDBJ databases">
        <authorList>
            <person name="Gilroy R."/>
        </authorList>
    </citation>
    <scope>NUCLEOTIDE SEQUENCE</scope>
    <source>
        <strain evidence="1">C6-149</strain>
    </source>
</reference>
<organism evidence="1 2">
    <name type="scientific">Candidatus Gallilactobacillus intestinavium</name>
    <dbReference type="NCBI Taxonomy" id="2840838"/>
    <lineage>
        <taxon>Bacteria</taxon>
        <taxon>Bacillati</taxon>
        <taxon>Bacillota</taxon>
        <taxon>Bacilli</taxon>
        <taxon>Lactobacillales</taxon>
        <taxon>Lactobacillaceae</taxon>
        <taxon>Lactobacillaceae incertae sedis</taxon>
        <taxon>Candidatus Gallilactobacillus</taxon>
    </lineage>
</organism>
<accession>A0A9D9E8M1</accession>
<dbReference type="AlphaFoldDB" id="A0A9D9E8M1"/>
<proteinExistence type="predicted"/>
<comment type="caution">
    <text evidence="1">The sequence shown here is derived from an EMBL/GenBank/DDBJ whole genome shotgun (WGS) entry which is preliminary data.</text>
</comment>
<gene>
    <name evidence="1" type="ORF">IAA89_00800</name>
</gene>
<sequence length="85" mass="9527">MVTVIVNSGVIDLVSGDKVIASFELEMMEQTALLKLIKLNIELQALVQLLKEKSSIILEDVADSTNQDIQHVDWIDQRGVQHKLN</sequence>
<dbReference type="EMBL" id="JADIMP010000015">
    <property type="protein sequence ID" value="MBO8440979.1"/>
    <property type="molecule type" value="Genomic_DNA"/>
</dbReference>